<dbReference type="SUPFAM" id="SSF103473">
    <property type="entry name" value="MFS general substrate transporter"/>
    <property type="match status" value="1"/>
</dbReference>
<sequence length="388" mass="38495">MIRPSSNSGLTLRLALLAVGTFVLGMDGFVLAGLLPDVARDLDVSVAQAGQLTTAFAVTYAIGSPVIATATGRLDRRIVLGAGMAVFLVGMAAQAAGPNYPVVLAGRILSGLGAAGFQANAFAVAGVLSPPERRARSLAVVGAGASLATVAGVPFGVLVGQQVGWRAAMWVIAGLAAVAALLTALLPAVRLPSATLGERVRLLATPAMLFLLLGTSLQLVPQFMVISYVAPILGASGSSVVVALVVFGVAFFAGNRVVGALADRWGGLRVIAAGLSVTALSTVGLWAARPHLAAAMVALVALGLVGSWQVTPQQTRVFAAGGPAATVALGLNGSMIYVGSGVGAALGGGVVASAGVSWVPLVAAAVAVLALMFTLVTAPERQPALASA</sequence>
<feature type="transmembrane region" description="Helical" evidence="6">
    <location>
        <begin position="78"/>
        <end position="96"/>
    </location>
</feature>
<feature type="transmembrane region" description="Helical" evidence="6">
    <location>
        <begin position="266"/>
        <end position="286"/>
    </location>
</feature>
<keyword evidence="5 6" id="KW-0472">Membrane</keyword>
<dbReference type="InterPro" id="IPR050189">
    <property type="entry name" value="MFS_Efflux_Transporters"/>
</dbReference>
<feature type="transmembrane region" description="Helical" evidence="6">
    <location>
        <begin position="292"/>
        <end position="310"/>
    </location>
</feature>
<dbReference type="InterPro" id="IPR011701">
    <property type="entry name" value="MFS"/>
</dbReference>
<dbReference type="GO" id="GO:0005886">
    <property type="term" value="C:plasma membrane"/>
    <property type="evidence" value="ECO:0007669"/>
    <property type="project" value="UniProtKB-SubCell"/>
</dbReference>
<dbReference type="CDD" id="cd17324">
    <property type="entry name" value="MFS_NepI_like"/>
    <property type="match status" value="1"/>
</dbReference>
<comment type="subcellular location">
    <subcellularLocation>
        <location evidence="1">Cell membrane</location>
        <topology evidence="1">Multi-pass membrane protein</topology>
    </subcellularLocation>
</comment>
<keyword evidence="3 6" id="KW-0812">Transmembrane</keyword>
<dbReference type="AlphaFoldDB" id="A0A545ARZ9"/>
<comment type="caution">
    <text evidence="8">The sequence shown here is derived from an EMBL/GenBank/DDBJ whole genome shotgun (WGS) entry which is preliminary data.</text>
</comment>
<evidence type="ECO:0000256" key="5">
    <source>
        <dbReference type="ARBA" id="ARBA00023136"/>
    </source>
</evidence>
<dbReference type="Proteomes" id="UP000317982">
    <property type="component" value="Unassembled WGS sequence"/>
</dbReference>
<feature type="transmembrane region" description="Helical" evidence="6">
    <location>
        <begin position="140"/>
        <end position="161"/>
    </location>
</feature>
<reference evidence="8 9" key="1">
    <citation type="submission" date="2019-07" db="EMBL/GenBank/DDBJ databases">
        <title>Cryptosporangium phraense sp. nov., isolated from plant litter.</title>
        <authorList>
            <person name="Suriyachadkun C."/>
        </authorList>
    </citation>
    <scope>NUCLEOTIDE SEQUENCE [LARGE SCALE GENOMIC DNA]</scope>
    <source>
        <strain evidence="8 9">A-T 5661</strain>
    </source>
</reference>
<keyword evidence="9" id="KW-1185">Reference proteome</keyword>
<protein>
    <submittedName>
        <fullName evidence="8">MFS transporter</fullName>
    </submittedName>
</protein>
<proteinExistence type="predicted"/>
<organism evidence="8 9">
    <name type="scientific">Cryptosporangium phraense</name>
    <dbReference type="NCBI Taxonomy" id="2593070"/>
    <lineage>
        <taxon>Bacteria</taxon>
        <taxon>Bacillati</taxon>
        <taxon>Actinomycetota</taxon>
        <taxon>Actinomycetes</taxon>
        <taxon>Cryptosporangiales</taxon>
        <taxon>Cryptosporangiaceae</taxon>
        <taxon>Cryptosporangium</taxon>
    </lineage>
</organism>
<feature type="transmembrane region" description="Helical" evidence="6">
    <location>
        <begin position="358"/>
        <end position="378"/>
    </location>
</feature>
<evidence type="ECO:0000259" key="7">
    <source>
        <dbReference type="PROSITE" id="PS50850"/>
    </source>
</evidence>
<dbReference type="GO" id="GO:0022857">
    <property type="term" value="F:transmembrane transporter activity"/>
    <property type="evidence" value="ECO:0007669"/>
    <property type="project" value="InterPro"/>
</dbReference>
<evidence type="ECO:0000256" key="2">
    <source>
        <dbReference type="ARBA" id="ARBA00022475"/>
    </source>
</evidence>
<dbReference type="InterPro" id="IPR020846">
    <property type="entry name" value="MFS_dom"/>
</dbReference>
<evidence type="ECO:0000256" key="4">
    <source>
        <dbReference type="ARBA" id="ARBA00022989"/>
    </source>
</evidence>
<dbReference type="PANTHER" id="PTHR43124">
    <property type="entry name" value="PURINE EFFLUX PUMP PBUE"/>
    <property type="match status" value="1"/>
</dbReference>
<gene>
    <name evidence="8" type="ORF">FL583_16395</name>
</gene>
<accession>A0A545ARZ9</accession>
<evidence type="ECO:0000313" key="9">
    <source>
        <dbReference type="Proteomes" id="UP000317982"/>
    </source>
</evidence>
<feature type="transmembrane region" description="Helical" evidence="6">
    <location>
        <begin position="200"/>
        <end position="220"/>
    </location>
</feature>
<keyword evidence="2" id="KW-1003">Cell membrane</keyword>
<keyword evidence="4 6" id="KW-1133">Transmembrane helix</keyword>
<feature type="transmembrane region" description="Helical" evidence="6">
    <location>
        <begin position="48"/>
        <end position="71"/>
    </location>
</feature>
<dbReference type="Pfam" id="PF07690">
    <property type="entry name" value="MFS_1"/>
    <property type="match status" value="2"/>
</dbReference>
<evidence type="ECO:0000256" key="6">
    <source>
        <dbReference type="SAM" id="Phobius"/>
    </source>
</evidence>
<dbReference type="PANTHER" id="PTHR43124:SF10">
    <property type="entry name" value="PURINE EFFLUX PUMP PBUE"/>
    <property type="match status" value="1"/>
</dbReference>
<dbReference type="InterPro" id="IPR036259">
    <property type="entry name" value="MFS_trans_sf"/>
</dbReference>
<evidence type="ECO:0000256" key="3">
    <source>
        <dbReference type="ARBA" id="ARBA00022692"/>
    </source>
</evidence>
<name>A0A545ARZ9_9ACTN</name>
<dbReference type="Gene3D" id="1.20.1250.20">
    <property type="entry name" value="MFS general substrate transporter like domains"/>
    <property type="match status" value="2"/>
</dbReference>
<dbReference type="RefSeq" id="WP_142705522.1">
    <property type="nucleotide sequence ID" value="NZ_VIRS01000010.1"/>
</dbReference>
<evidence type="ECO:0000313" key="8">
    <source>
        <dbReference type="EMBL" id="TQS44033.1"/>
    </source>
</evidence>
<feature type="transmembrane region" description="Helical" evidence="6">
    <location>
        <begin position="108"/>
        <end position="128"/>
    </location>
</feature>
<dbReference type="OrthoDB" id="9814237at2"/>
<evidence type="ECO:0000256" key="1">
    <source>
        <dbReference type="ARBA" id="ARBA00004651"/>
    </source>
</evidence>
<feature type="transmembrane region" description="Helical" evidence="6">
    <location>
        <begin position="317"/>
        <end position="338"/>
    </location>
</feature>
<dbReference type="PROSITE" id="PS50850">
    <property type="entry name" value="MFS"/>
    <property type="match status" value="1"/>
</dbReference>
<dbReference type="InParanoid" id="A0A545ARZ9"/>
<dbReference type="EMBL" id="VIRS01000010">
    <property type="protein sequence ID" value="TQS44033.1"/>
    <property type="molecule type" value="Genomic_DNA"/>
</dbReference>
<feature type="transmembrane region" description="Helical" evidence="6">
    <location>
        <begin position="167"/>
        <end position="188"/>
    </location>
</feature>
<feature type="transmembrane region" description="Helical" evidence="6">
    <location>
        <begin position="232"/>
        <end position="254"/>
    </location>
</feature>
<feature type="domain" description="Major facilitator superfamily (MFS) profile" evidence="7">
    <location>
        <begin position="13"/>
        <end position="382"/>
    </location>
</feature>